<evidence type="ECO:0000313" key="1">
    <source>
        <dbReference type="EMBL" id="AGO82220.1"/>
    </source>
</evidence>
<dbReference type="RefSeq" id="YP_008318889.1">
    <property type="nucleotide sequence ID" value="NC_021858.1"/>
</dbReference>
<sequence>MIGSLSALGDDCLVHMLGFLPAHDYMALALSSKSAAAFLVGDDVLRAAWGPRVGAAGRFDPQFGPHQCAPAADDTQMAWTVPRPWRAASWLLDACRHSAATLEYLKYANAPKEGAVGQQRLDVIRAIEPPPHEAYVLKVHRRVTERAKFRSWLAIWELRWRASLDARAGAAMQVLVGMLAPFLYLTRVKAVVPLSSDVWRDLDRCLGAGFYGAGAYSAFGHDPEPRPTDSIIVHVIRCIPFWTSPMNITALVVMAFSRASEVEGALSAMVDRRNAIAYAMYNIVADWNGALGSDLTGAHTDTWHDAITYTLLRRNAQHNLMCGDDGIRAMLDGMVPRTRRRRAAALWAWCADAFGHFASLHGDDNPNEVFPPWPENYERCAARGRRPFVAAMATATASTVFAGAADADVLLVPDLTGLPEGRAFASSAAATASVVFWEHIVHTDVHSALTNMTNVLEERTHKNVDFDAEVLVDAVTAWDEWMPAHAGHEEHACIARARLTLLLWATTGGAVGVRRLFSLAGSRASAQRLLSADTCRDLVLVVTGDAIKAAGALGAACAAHYTYDPSSLLAHAHASVLVHVPIHPAVRLALKDICADIDRPRADLDLAIAALASTADALAWCLGPKADLNTATSERVRDALSHVKTTHAYVSTLIAPPSPDA</sequence>
<dbReference type="EMBL" id="KC977570">
    <property type="protein sequence ID" value="AGO82220.1"/>
    <property type="molecule type" value="Genomic_DNA"/>
</dbReference>
<evidence type="ECO:0008006" key="3">
    <source>
        <dbReference type="Google" id="ProtNLM"/>
    </source>
</evidence>
<dbReference type="KEGG" id="vg:16512173"/>
<dbReference type="GeneID" id="16512173"/>
<evidence type="ECO:0000313" key="2">
    <source>
        <dbReference type="Proteomes" id="UP000201566"/>
    </source>
</evidence>
<organism evidence="1 2">
    <name type="scientific">Pandoravirus dulcis</name>
    <dbReference type="NCBI Taxonomy" id="1349409"/>
    <lineage>
        <taxon>Viruses</taxon>
        <taxon>Pandoravirus</taxon>
    </lineage>
</organism>
<gene>
    <name evidence="1" type="ORF">pdul_cds_256</name>
</gene>
<proteinExistence type="predicted"/>
<protein>
    <recommendedName>
        <fullName evidence="3">F-box domain containing protein</fullName>
    </recommendedName>
</protein>
<name>S4VS34_9VIRU</name>
<reference evidence="1 2" key="1">
    <citation type="journal article" date="2013" name="Science">
        <title>Pandoraviruses: amoeba viruses with genomes up to 2.5 Mb reaching that of parasitic eukaryotes.</title>
        <authorList>
            <person name="Philippe N."/>
            <person name="Legendre M."/>
            <person name="Doutre G."/>
            <person name="Coute Y."/>
            <person name="Poirot O."/>
            <person name="Lescot M."/>
            <person name="Arslan D."/>
            <person name="Seltzer V."/>
            <person name="Bertaux L."/>
            <person name="Bruley C."/>
            <person name="Garin J."/>
            <person name="Claverie J.M."/>
            <person name="Abergel C."/>
        </authorList>
    </citation>
    <scope>NUCLEOTIDE SEQUENCE [LARGE SCALE GENOMIC DNA]</scope>
    <source>
        <strain evidence="1">Melbourne</strain>
    </source>
</reference>
<accession>S4VS34</accession>
<dbReference type="Proteomes" id="UP000201566">
    <property type="component" value="Segment"/>
</dbReference>